<dbReference type="AlphaFoldDB" id="A0AAD2HGR0"/>
<protein>
    <recommendedName>
        <fullName evidence="4">BTB domain-containing protein</fullName>
    </recommendedName>
</protein>
<name>A0AAD2HGR0_9AGAR</name>
<feature type="region of interest" description="Disordered" evidence="1">
    <location>
        <begin position="1"/>
        <end position="27"/>
    </location>
</feature>
<proteinExistence type="predicted"/>
<dbReference type="EMBL" id="CAVNYO010000403">
    <property type="protein sequence ID" value="CAK5274460.1"/>
    <property type="molecule type" value="Genomic_DNA"/>
</dbReference>
<feature type="compositionally biased region" description="Basic and acidic residues" evidence="1">
    <location>
        <begin position="14"/>
        <end position="27"/>
    </location>
</feature>
<sequence>MSNPDNETNFNFRRPREEEDFDSGRPRRRLKTLDGEHAVAVSHEKRGDAKAKLIRSVDHRIVVIRVAKTMLEFHAHFLLRESTSSFHRLLREGGASKVFDSDDPLVLDERLEDSAIAFHWLVYLSPLKTQISRVQPSELHSIVLAGIFARRFSLHNYYIYSILCIQHIAHSISFHAPPMPIITDILKLTSESGPKAYEDPESAEYDIRMHVSRAWSTRVASFNPSSRGGAICKAQAMQEWLELAAKYDHKHLLADIYLYYACTIIPVDTKAPFATSSPGPSLPDHHLRAIHAGSYSLSNLWTNIAATPPPLPACPQLGYCPRPLVHASVCAHDWNHIWRAAVDHPTVRARANADIFGKLNALHELLGPQFLHPMNCYRAAFRGIYPVGELMKKMKETLPEHFGLMKLKKEDEESSGKV</sequence>
<organism evidence="2 3">
    <name type="scientific">Mycena citricolor</name>
    <dbReference type="NCBI Taxonomy" id="2018698"/>
    <lineage>
        <taxon>Eukaryota</taxon>
        <taxon>Fungi</taxon>
        <taxon>Dikarya</taxon>
        <taxon>Basidiomycota</taxon>
        <taxon>Agaricomycotina</taxon>
        <taxon>Agaricomycetes</taxon>
        <taxon>Agaricomycetidae</taxon>
        <taxon>Agaricales</taxon>
        <taxon>Marasmiineae</taxon>
        <taxon>Mycenaceae</taxon>
        <taxon>Mycena</taxon>
    </lineage>
</organism>
<evidence type="ECO:0000256" key="1">
    <source>
        <dbReference type="SAM" id="MobiDB-lite"/>
    </source>
</evidence>
<dbReference type="Proteomes" id="UP001295794">
    <property type="component" value="Unassembled WGS sequence"/>
</dbReference>
<keyword evidence="3" id="KW-1185">Reference proteome</keyword>
<evidence type="ECO:0008006" key="4">
    <source>
        <dbReference type="Google" id="ProtNLM"/>
    </source>
</evidence>
<reference evidence="2" key="1">
    <citation type="submission" date="2023-11" db="EMBL/GenBank/DDBJ databases">
        <authorList>
            <person name="De Vega J J."/>
            <person name="De Vega J J."/>
        </authorList>
    </citation>
    <scope>NUCLEOTIDE SEQUENCE</scope>
</reference>
<evidence type="ECO:0000313" key="2">
    <source>
        <dbReference type="EMBL" id="CAK5274460.1"/>
    </source>
</evidence>
<feature type="compositionally biased region" description="Polar residues" evidence="1">
    <location>
        <begin position="1"/>
        <end position="11"/>
    </location>
</feature>
<accession>A0AAD2HGR0</accession>
<gene>
    <name evidence="2" type="ORF">MYCIT1_LOCUS21685</name>
</gene>
<comment type="caution">
    <text evidence="2">The sequence shown here is derived from an EMBL/GenBank/DDBJ whole genome shotgun (WGS) entry which is preliminary data.</text>
</comment>
<evidence type="ECO:0000313" key="3">
    <source>
        <dbReference type="Proteomes" id="UP001295794"/>
    </source>
</evidence>